<dbReference type="GO" id="GO:0017150">
    <property type="term" value="F:tRNA dihydrouridine synthase activity"/>
    <property type="evidence" value="ECO:0007669"/>
    <property type="project" value="InterPro"/>
</dbReference>
<dbReference type="PROSITE" id="PS01136">
    <property type="entry name" value="UPF0034"/>
    <property type="match status" value="1"/>
</dbReference>
<evidence type="ECO:0000256" key="2">
    <source>
        <dbReference type="ARBA" id="ARBA00002790"/>
    </source>
</evidence>
<keyword evidence="8" id="KW-0694">RNA-binding</keyword>
<dbReference type="PANTHER" id="PTHR45846">
    <property type="entry name" value="TRNA-DIHYDROURIDINE(47) SYNTHASE [NAD(P)(+)]-LIKE"/>
    <property type="match status" value="1"/>
</dbReference>
<dbReference type="PANTHER" id="PTHR45846:SF1">
    <property type="entry name" value="TRNA-DIHYDROURIDINE(47) SYNTHASE [NAD(P)(+)]-LIKE"/>
    <property type="match status" value="1"/>
</dbReference>
<evidence type="ECO:0000256" key="13">
    <source>
        <dbReference type="PIRSR" id="PIRSR006621-1"/>
    </source>
</evidence>
<feature type="binding site" evidence="14">
    <location>
        <position position="72"/>
    </location>
    <ligand>
        <name>FMN</name>
        <dbReference type="ChEBI" id="CHEBI:58210"/>
    </ligand>
</feature>
<evidence type="ECO:0000256" key="14">
    <source>
        <dbReference type="PIRSR" id="PIRSR006621-2"/>
    </source>
</evidence>
<evidence type="ECO:0000256" key="8">
    <source>
        <dbReference type="ARBA" id="ARBA00022884"/>
    </source>
</evidence>
<dbReference type="EMBL" id="MEYQ01000011">
    <property type="protein sequence ID" value="OGD39268.1"/>
    <property type="molecule type" value="Genomic_DNA"/>
</dbReference>
<dbReference type="AlphaFoldDB" id="A0A1F5C8T6"/>
<feature type="active site" description="Proton donor" evidence="13">
    <location>
        <position position="102"/>
    </location>
</feature>
<evidence type="ECO:0000256" key="5">
    <source>
        <dbReference type="ARBA" id="ARBA00022643"/>
    </source>
</evidence>
<gene>
    <name evidence="16" type="ORF">A2907_00055</name>
</gene>
<reference evidence="16 17" key="1">
    <citation type="journal article" date="2016" name="Nat. Commun.">
        <title>Thousands of microbial genomes shed light on interconnected biogeochemical processes in an aquifer system.</title>
        <authorList>
            <person name="Anantharaman K."/>
            <person name="Brown C.T."/>
            <person name="Hug L.A."/>
            <person name="Sharon I."/>
            <person name="Castelle C.J."/>
            <person name="Probst A.J."/>
            <person name="Thomas B.C."/>
            <person name="Singh A."/>
            <person name="Wilkins M.J."/>
            <person name="Karaoz U."/>
            <person name="Brodie E.L."/>
            <person name="Williams K.H."/>
            <person name="Hubbard S.S."/>
            <person name="Banfield J.F."/>
        </authorList>
    </citation>
    <scope>NUCLEOTIDE SEQUENCE [LARGE SCALE GENOMIC DNA]</scope>
</reference>
<dbReference type="Gene3D" id="3.20.20.70">
    <property type="entry name" value="Aldolase class I"/>
    <property type="match status" value="1"/>
</dbReference>
<comment type="caution">
    <text evidence="16">The sequence shown here is derived from an EMBL/GenBank/DDBJ whole genome shotgun (WGS) entry which is preliminary data.</text>
</comment>
<dbReference type="InterPro" id="IPR001269">
    <property type="entry name" value="DUS_fam"/>
</dbReference>
<evidence type="ECO:0000256" key="10">
    <source>
        <dbReference type="ARBA" id="ARBA00048205"/>
    </source>
</evidence>
<dbReference type="GO" id="GO:0050660">
    <property type="term" value="F:flavin adenine dinucleotide binding"/>
    <property type="evidence" value="ECO:0007669"/>
    <property type="project" value="InterPro"/>
</dbReference>
<evidence type="ECO:0000256" key="7">
    <source>
        <dbReference type="ARBA" id="ARBA00022857"/>
    </source>
</evidence>
<dbReference type="InterPro" id="IPR013785">
    <property type="entry name" value="Aldolase_TIM"/>
</dbReference>
<dbReference type="CDD" id="cd02801">
    <property type="entry name" value="DUS_like_FMN"/>
    <property type="match status" value="1"/>
</dbReference>
<dbReference type="PIRSF" id="PIRSF006621">
    <property type="entry name" value="Dus"/>
    <property type="match status" value="1"/>
</dbReference>
<comment type="catalytic activity">
    <reaction evidence="10">
        <text>a 5,6-dihydrouridine in tRNA + NADP(+) = a uridine in tRNA + NADPH + H(+)</text>
        <dbReference type="Rhea" id="RHEA:23624"/>
        <dbReference type="Rhea" id="RHEA-COMP:13339"/>
        <dbReference type="Rhea" id="RHEA-COMP:13887"/>
        <dbReference type="ChEBI" id="CHEBI:15378"/>
        <dbReference type="ChEBI" id="CHEBI:57783"/>
        <dbReference type="ChEBI" id="CHEBI:58349"/>
        <dbReference type="ChEBI" id="CHEBI:65315"/>
        <dbReference type="ChEBI" id="CHEBI:74443"/>
    </reaction>
</comment>
<evidence type="ECO:0000259" key="15">
    <source>
        <dbReference type="Pfam" id="PF01207"/>
    </source>
</evidence>
<comment type="similarity">
    <text evidence="12">Belongs to the dus family.</text>
</comment>
<evidence type="ECO:0000256" key="11">
    <source>
        <dbReference type="ARBA" id="ARBA00048802"/>
    </source>
</evidence>
<evidence type="ECO:0000256" key="4">
    <source>
        <dbReference type="ARBA" id="ARBA00022630"/>
    </source>
</evidence>
<evidence type="ECO:0000256" key="6">
    <source>
        <dbReference type="ARBA" id="ARBA00022694"/>
    </source>
</evidence>
<evidence type="ECO:0000313" key="16">
    <source>
        <dbReference type="EMBL" id="OGD39268.1"/>
    </source>
</evidence>
<evidence type="ECO:0000256" key="12">
    <source>
        <dbReference type="PIRNR" id="PIRNR006621"/>
    </source>
</evidence>
<evidence type="ECO:0000256" key="9">
    <source>
        <dbReference type="ARBA" id="ARBA00023002"/>
    </source>
</evidence>
<keyword evidence="9 12" id="KW-0560">Oxidoreductase</keyword>
<name>A0A1F5C8T6_9BACT</name>
<feature type="binding site" evidence="14">
    <location>
        <begin position="266"/>
        <end position="267"/>
    </location>
    <ligand>
        <name>FMN</name>
        <dbReference type="ChEBI" id="CHEBI:58210"/>
    </ligand>
</feature>
<organism evidence="16 17">
    <name type="scientific">Candidatus Azambacteria bacterium RIFCSPLOWO2_01_FULL_37_9</name>
    <dbReference type="NCBI Taxonomy" id="1797297"/>
    <lineage>
        <taxon>Bacteria</taxon>
        <taxon>Candidatus Azamiibacteriota</taxon>
    </lineage>
</organism>
<comment type="function">
    <text evidence="2 12">Catalyzes the synthesis of 5,6-dihydrouridine (D), a modified base found in the D-loop of most tRNAs, via the reduction of the C5-C6 double bond in target uridines.</text>
</comment>
<feature type="domain" description="DUS-like FMN-binding" evidence="15">
    <location>
        <begin position="15"/>
        <end position="132"/>
    </location>
</feature>
<feature type="domain" description="DUS-like FMN-binding" evidence="15">
    <location>
        <begin position="170"/>
        <end position="342"/>
    </location>
</feature>
<dbReference type="InterPro" id="IPR024036">
    <property type="entry name" value="tRNA-dHydroUridine_Synthase_C"/>
</dbReference>
<comment type="cofactor">
    <cofactor evidence="1 12 14">
        <name>FMN</name>
        <dbReference type="ChEBI" id="CHEBI:58210"/>
    </cofactor>
</comment>
<dbReference type="GO" id="GO:0000049">
    <property type="term" value="F:tRNA binding"/>
    <property type="evidence" value="ECO:0007669"/>
    <property type="project" value="UniProtKB-KW"/>
</dbReference>
<dbReference type="Proteomes" id="UP000177947">
    <property type="component" value="Unassembled WGS sequence"/>
</dbReference>
<comment type="catalytic activity">
    <reaction evidence="11">
        <text>a 5,6-dihydrouridine in tRNA + NAD(+) = a uridine in tRNA + NADH + H(+)</text>
        <dbReference type="Rhea" id="RHEA:54452"/>
        <dbReference type="Rhea" id="RHEA-COMP:13339"/>
        <dbReference type="Rhea" id="RHEA-COMP:13887"/>
        <dbReference type="ChEBI" id="CHEBI:15378"/>
        <dbReference type="ChEBI" id="CHEBI:57540"/>
        <dbReference type="ChEBI" id="CHEBI:57945"/>
        <dbReference type="ChEBI" id="CHEBI:65315"/>
        <dbReference type="ChEBI" id="CHEBI:74443"/>
    </reaction>
</comment>
<dbReference type="InterPro" id="IPR018517">
    <property type="entry name" value="tRNA_hU_synthase_CS"/>
</dbReference>
<dbReference type="Pfam" id="PF01207">
    <property type="entry name" value="Dus"/>
    <property type="match status" value="2"/>
</dbReference>
<keyword evidence="3" id="KW-0820">tRNA-binding</keyword>
<feature type="binding site" evidence="14">
    <location>
        <position position="175"/>
    </location>
    <ligand>
        <name>FMN</name>
        <dbReference type="ChEBI" id="CHEBI:58210"/>
    </ligand>
</feature>
<dbReference type="Gene3D" id="1.10.1200.80">
    <property type="entry name" value="Putative flavin oxidoreducatase, domain 2"/>
    <property type="match status" value="1"/>
</dbReference>
<protein>
    <recommendedName>
        <fullName evidence="12">tRNA-dihydrouridine synthase</fullName>
        <ecNumber evidence="12">1.3.1.-</ecNumber>
    </recommendedName>
</protein>
<sequence length="350" mass="38991">MDNFWQKLKKPIIGMAPMDGVTDAAFRRIICEYAKPDVIFTEFVPVDGICAGARVLTEGLIYGANERPIVAQIFGANPKNFYKIAPFLCELGFDGIDINMGCPDKAIMKQGGGASLIANPKLAKEVVINLKQGISDWAKGKKIEDFGLPQNIVEYAMDSMLRLGGERETIPVSVKTRIGVDNNSLQQAKDWAKHLTEMGLANISIHGRTLKQMYFGVANWETIAEMAKIIRYTDAKITILGNGDIKNITEAKEKALKYGLDGALVGRAVMGNPWIFSGKETSAKEKLTVAIEHAKYYEMIFTERPFINMRKHLAWYCRGFEGASEVRAQLMKINNARECEEVIMEVIVKL</sequence>
<dbReference type="InterPro" id="IPR035587">
    <property type="entry name" value="DUS-like_FMN-bd"/>
</dbReference>
<evidence type="ECO:0000313" key="17">
    <source>
        <dbReference type="Proteomes" id="UP000177947"/>
    </source>
</evidence>
<evidence type="ECO:0000256" key="3">
    <source>
        <dbReference type="ARBA" id="ARBA00022555"/>
    </source>
</evidence>
<feature type="binding site" evidence="14">
    <location>
        <position position="206"/>
    </location>
    <ligand>
        <name>FMN</name>
        <dbReference type="ChEBI" id="CHEBI:58210"/>
    </ligand>
</feature>
<accession>A0A1F5C8T6</accession>
<proteinExistence type="inferred from homology"/>
<keyword evidence="5 12" id="KW-0288">FMN</keyword>
<keyword evidence="14" id="KW-0547">Nucleotide-binding</keyword>
<dbReference type="EC" id="1.3.1.-" evidence="12"/>
<dbReference type="SUPFAM" id="SSF51395">
    <property type="entry name" value="FMN-linked oxidoreductases"/>
    <property type="match status" value="1"/>
</dbReference>
<keyword evidence="7" id="KW-0521">NADP</keyword>
<evidence type="ECO:0000256" key="1">
    <source>
        <dbReference type="ARBA" id="ARBA00001917"/>
    </source>
</evidence>
<keyword evidence="6 12" id="KW-0819">tRNA processing</keyword>
<keyword evidence="4 12" id="KW-0285">Flavoprotein</keyword>